<proteinExistence type="predicted"/>
<reference evidence="2" key="1">
    <citation type="submission" date="2017-04" db="EMBL/GenBank/DDBJ databases">
        <title>Function of individual gut microbiota members based on whole genome sequencing of pure cultures obtained from chicken caecum.</title>
        <authorList>
            <person name="Medvecky M."/>
            <person name="Cejkova D."/>
            <person name="Polansky O."/>
            <person name="Karasova D."/>
            <person name="Kubasova T."/>
            <person name="Cizek A."/>
            <person name="Rychlik I."/>
        </authorList>
    </citation>
    <scope>NUCLEOTIDE SEQUENCE [LARGE SCALE GENOMIC DNA]</scope>
    <source>
        <strain evidence="2">An144</strain>
    </source>
</reference>
<protein>
    <submittedName>
        <fullName evidence="1">Uncharacterized protein</fullName>
    </submittedName>
</protein>
<dbReference type="AlphaFoldDB" id="A0A1Y4QW63"/>
<dbReference type="RefSeq" id="WP_050047242.1">
    <property type="nucleotide sequence ID" value="NZ_JBFCRA010000005.1"/>
</dbReference>
<accession>A0A1Y4QW63</accession>
<comment type="caution">
    <text evidence="1">The sequence shown here is derived from an EMBL/GenBank/DDBJ whole genome shotgun (WGS) entry which is preliminary data.</text>
</comment>
<dbReference type="Proteomes" id="UP000196074">
    <property type="component" value="Unassembled WGS sequence"/>
</dbReference>
<evidence type="ECO:0000313" key="2">
    <source>
        <dbReference type="Proteomes" id="UP000196074"/>
    </source>
</evidence>
<name>A0A1Y4QW63_9ENTE</name>
<dbReference type="EMBL" id="NFLC01000020">
    <property type="protein sequence ID" value="OUQ09586.1"/>
    <property type="molecule type" value="Genomic_DNA"/>
</dbReference>
<sequence>MNKLIRHKYPKEIIQYFETEFKAANRDIDVNKVLSIFSKYQLKNTQHNYTLDLVKQRISCLVRFREICRLPAVTISPLQDDFEEWYFNTAEEIENADYPDELLDLFLQVFSDPFPNLDINLIQSIMNKD</sequence>
<organism evidence="1 2">
    <name type="scientific">Enterococcus cecorum</name>
    <dbReference type="NCBI Taxonomy" id="44008"/>
    <lineage>
        <taxon>Bacteria</taxon>
        <taxon>Bacillati</taxon>
        <taxon>Bacillota</taxon>
        <taxon>Bacilli</taxon>
        <taxon>Lactobacillales</taxon>
        <taxon>Enterococcaceae</taxon>
        <taxon>Enterococcus</taxon>
    </lineage>
</organism>
<gene>
    <name evidence="1" type="ORF">B5E88_09490</name>
</gene>
<evidence type="ECO:0000313" key="1">
    <source>
        <dbReference type="EMBL" id="OUQ09586.1"/>
    </source>
</evidence>